<feature type="compositionally biased region" description="Pro residues" evidence="1">
    <location>
        <begin position="1"/>
        <end position="43"/>
    </location>
</feature>
<sequence>MAPPPPCASHPPPYIPSKPLPHPSCLHSPPPTPLESQTLPPPHLHGRGLVDAEKQERGGAAWSGEGAAGRSGREGRSGEGDRWCLTSSDE</sequence>
<reference evidence="2" key="1">
    <citation type="submission" date="2015-04" db="UniProtKB">
        <authorList>
            <consortium name="EnsemblPlants"/>
        </authorList>
    </citation>
    <scope>IDENTIFICATION</scope>
</reference>
<feature type="compositionally biased region" description="Low complexity" evidence="1">
    <location>
        <begin position="58"/>
        <end position="70"/>
    </location>
</feature>
<dbReference type="HOGENOM" id="CLU_2444579_0_0_1"/>
<organism evidence="2">
    <name type="scientific">Oryza meridionalis</name>
    <dbReference type="NCBI Taxonomy" id="40149"/>
    <lineage>
        <taxon>Eukaryota</taxon>
        <taxon>Viridiplantae</taxon>
        <taxon>Streptophyta</taxon>
        <taxon>Embryophyta</taxon>
        <taxon>Tracheophyta</taxon>
        <taxon>Spermatophyta</taxon>
        <taxon>Magnoliopsida</taxon>
        <taxon>Liliopsida</taxon>
        <taxon>Poales</taxon>
        <taxon>Poaceae</taxon>
        <taxon>BOP clade</taxon>
        <taxon>Oryzoideae</taxon>
        <taxon>Oryzeae</taxon>
        <taxon>Oryzinae</taxon>
        <taxon>Oryza</taxon>
    </lineage>
</organism>
<name>A0A0E0E0G5_9ORYZ</name>
<protein>
    <submittedName>
        <fullName evidence="2">Uncharacterized protein</fullName>
    </submittedName>
</protein>
<feature type="compositionally biased region" description="Basic and acidic residues" evidence="1">
    <location>
        <begin position="71"/>
        <end position="82"/>
    </location>
</feature>
<dbReference type="Gramene" id="OMERI06G12370.1">
    <property type="protein sequence ID" value="OMERI06G12370.1"/>
    <property type="gene ID" value="OMERI06G12370"/>
</dbReference>
<dbReference type="AlphaFoldDB" id="A0A0E0E0G5"/>
<evidence type="ECO:0000313" key="2">
    <source>
        <dbReference type="EnsemblPlants" id="OMERI06G12370.1"/>
    </source>
</evidence>
<reference evidence="2" key="2">
    <citation type="submission" date="2018-05" db="EMBL/GenBank/DDBJ databases">
        <title>OmerRS3 (Oryza meridionalis Reference Sequence Version 3).</title>
        <authorList>
            <person name="Zhang J."/>
            <person name="Kudrna D."/>
            <person name="Lee S."/>
            <person name="Talag J."/>
            <person name="Welchert J."/>
            <person name="Wing R.A."/>
        </authorList>
    </citation>
    <scope>NUCLEOTIDE SEQUENCE [LARGE SCALE GENOMIC DNA]</scope>
    <source>
        <strain evidence="2">cv. OR44</strain>
    </source>
</reference>
<evidence type="ECO:0000256" key="1">
    <source>
        <dbReference type="SAM" id="MobiDB-lite"/>
    </source>
</evidence>
<feature type="region of interest" description="Disordered" evidence="1">
    <location>
        <begin position="1"/>
        <end position="90"/>
    </location>
</feature>
<feature type="compositionally biased region" description="Basic and acidic residues" evidence="1">
    <location>
        <begin position="48"/>
        <end position="57"/>
    </location>
</feature>
<dbReference type="Proteomes" id="UP000008021">
    <property type="component" value="Chromosome 6"/>
</dbReference>
<accession>A0A0E0E0G5</accession>
<proteinExistence type="predicted"/>
<keyword evidence="3" id="KW-1185">Reference proteome</keyword>
<dbReference type="EnsemblPlants" id="OMERI06G12370.1">
    <property type="protein sequence ID" value="OMERI06G12370.1"/>
    <property type="gene ID" value="OMERI06G12370"/>
</dbReference>
<evidence type="ECO:0000313" key="3">
    <source>
        <dbReference type="Proteomes" id="UP000008021"/>
    </source>
</evidence>